<reference evidence="9 10" key="1">
    <citation type="journal article" date="2018" name="Proc. Natl. Acad. Sci. U.S.A.">
        <title>Draft genome sequence of Camellia sinensis var. sinensis provides insights into the evolution of the tea genome and tea quality.</title>
        <authorList>
            <person name="Wei C."/>
            <person name="Yang H."/>
            <person name="Wang S."/>
            <person name="Zhao J."/>
            <person name="Liu C."/>
            <person name="Gao L."/>
            <person name="Xia E."/>
            <person name="Lu Y."/>
            <person name="Tai Y."/>
            <person name="She G."/>
            <person name="Sun J."/>
            <person name="Cao H."/>
            <person name="Tong W."/>
            <person name="Gao Q."/>
            <person name="Li Y."/>
            <person name="Deng W."/>
            <person name="Jiang X."/>
            <person name="Wang W."/>
            <person name="Chen Q."/>
            <person name="Zhang S."/>
            <person name="Li H."/>
            <person name="Wu J."/>
            <person name="Wang P."/>
            <person name="Li P."/>
            <person name="Shi C."/>
            <person name="Zheng F."/>
            <person name="Jian J."/>
            <person name="Huang B."/>
            <person name="Shan D."/>
            <person name="Shi M."/>
            <person name="Fang C."/>
            <person name="Yue Y."/>
            <person name="Li F."/>
            <person name="Li D."/>
            <person name="Wei S."/>
            <person name="Han B."/>
            <person name="Jiang C."/>
            <person name="Yin Y."/>
            <person name="Xia T."/>
            <person name="Zhang Z."/>
            <person name="Bennetzen J.L."/>
            <person name="Zhao S."/>
            <person name="Wan X."/>
        </authorList>
    </citation>
    <scope>NUCLEOTIDE SEQUENCE [LARGE SCALE GENOMIC DNA]</scope>
    <source>
        <strain evidence="10">cv. Shuchazao</strain>
        <tissue evidence="9">Leaf</tissue>
    </source>
</reference>
<dbReference type="InterPro" id="IPR000509">
    <property type="entry name" value="Ribosomal_eL36"/>
</dbReference>
<dbReference type="GO" id="GO:0003735">
    <property type="term" value="F:structural constituent of ribosome"/>
    <property type="evidence" value="ECO:0007669"/>
    <property type="project" value="InterPro"/>
</dbReference>
<dbReference type="InterPro" id="IPR036047">
    <property type="entry name" value="F-box-like_dom_sf"/>
</dbReference>
<feature type="domain" description="F-box" evidence="7">
    <location>
        <begin position="147"/>
        <end position="185"/>
    </location>
</feature>
<dbReference type="SMART" id="SM00612">
    <property type="entry name" value="Kelch"/>
    <property type="match status" value="2"/>
</dbReference>
<keyword evidence="5 6" id="KW-0687">Ribonucleoprotein</keyword>
<evidence type="ECO:0000256" key="2">
    <source>
        <dbReference type="ARBA" id="ARBA00022441"/>
    </source>
</evidence>
<dbReference type="GO" id="GO:0006412">
    <property type="term" value="P:translation"/>
    <property type="evidence" value="ECO:0007669"/>
    <property type="project" value="InterPro"/>
</dbReference>
<dbReference type="Gene3D" id="1.10.10.1760">
    <property type="entry name" value="60S ribosomal protein L36"/>
    <property type="match status" value="1"/>
</dbReference>
<feature type="domain" description="FKB95-like N-terminal Kelch" evidence="8">
    <location>
        <begin position="201"/>
        <end position="427"/>
    </location>
</feature>
<dbReference type="AlphaFoldDB" id="A0A4S4F4U0"/>
<dbReference type="InterPro" id="IPR057499">
    <property type="entry name" value="Kelch_FKB95"/>
</dbReference>
<proteinExistence type="inferred from homology"/>
<keyword evidence="3" id="KW-0677">Repeat</keyword>
<dbReference type="PANTHER" id="PTHR46344:SF26">
    <property type="entry name" value="F-BOX DOMAIN-CONTAINING PROTEIN"/>
    <property type="match status" value="1"/>
</dbReference>
<evidence type="ECO:0000256" key="1">
    <source>
        <dbReference type="ARBA" id="ARBA00006509"/>
    </source>
</evidence>
<evidence type="ECO:0000313" key="9">
    <source>
        <dbReference type="EMBL" id="THG24004.1"/>
    </source>
</evidence>
<evidence type="ECO:0000256" key="4">
    <source>
        <dbReference type="ARBA" id="ARBA00022980"/>
    </source>
</evidence>
<dbReference type="Gene3D" id="2.120.10.80">
    <property type="entry name" value="Kelch-type beta propeller"/>
    <property type="match status" value="1"/>
</dbReference>
<comment type="similarity">
    <text evidence="1 6">Belongs to the eukaryotic ribosomal protein eL36 family.</text>
</comment>
<dbReference type="InterPro" id="IPR001810">
    <property type="entry name" value="F-box_dom"/>
</dbReference>
<comment type="caution">
    <text evidence="9">The sequence shown here is derived from an EMBL/GenBank/DDBJ whole genome shotgun (WGS) entry which is preliminary data.</text>
</comment>
<keyword evidence="4 6" id="KW-0689">Ribosomal protein</keyword>
<dbReference type="PANTHER" id="PTHR46344">
    <property type="entry name" value="OS02G0202900 PROTEIN"/>
    <property type="match status" value="1"/>
</dbReference>
<evidence type="ECO:0000259" key="7">
    <source>
        <dbReference type="Pfam" id="PF00646"/>
    </source>
</evidence>
<gene>
    <name evidence="9" type="ORF">TEA_012976</name>
</gene>
<name>A0A4S4F4U0_CAMSN</name>
<organism evidence="9 10">
    <name type="scientific">Camellia sinensis var. sinensis</name>
    <name type="common">China tea</name>
    <dbReference type="NCBI Taxonomy" id="542762"/>
    <lineage>
        <taxon>Eukaryota</taxon>
        <taxon>Viridiplantae</taxon>
        <taxon>Streptophyta</taxon>
        <taxon>Embryophyta</taxon>
        <taxon>Tracheophyta</taxon>
        <taxon>Spermatophyta</taxon>
        <taxon>Magnoliopsida</taxon>
        <taxon>eudicotyledons</taxon>
        <taxon>Gunneridae</taxon>
        <taxon>Pentapetalae</taxon>
        <taxon>asterids</taxon>
        <taxon>Ericales</taxon>
        <taxon>Theaceae</taxon>
        <taxon>Camellia</taxon>
    </lineage>
</organism>
<keyword evidence="2" id="KW-0880">Kelch repeat</keyword>
<evidence type="ECO:0000256" key="5">
    <source>
        <dbReference type="ARBA" id="ARBA00023274"/>
    </source>
</evidence>
<sequence length="484" mass="53837">MAPKQPNTGLFVGLNKGHVVTKKDLAPRPSDRKGKTSKRVHFVRTLIREVAGFAPYEKRITELLKVGKDKRALKVAKRKLGTHKRAKKKREEMSNVLRKMRHGLQAAKSLIKFSDQDLWGSMSSNMETTEIGAEDSSQIELAHLPLICGLPDDIALFCLARVPRKYHALVKCVSKRWRELVCSKEWHSYRQKHNLDETWIYALCRDKFEQLCCYVLDPNASRKSWKRIQDLPPSSLKRKGMGFEVLGKEVYLLGGCGWVEDATDEVYCYDAAVNAWNKAAPLSTARCYFASEVLNDKIYAVGGLGSNSSDPRSWDTYDVHTNTWKSQSDANVVPDIEDSIALDGKIYIRCGSSAVSSHVYAVVYEPSRGTWQHADADMASGWRGPAVVVEGTLYVLDQSSGTRLMMWQGDRKEWTAVGRLSPLLTRPPCRLVAIGKSIFVIGKGLSTVVLNVGDARNAGGVMVSSSVTKSTSDDDVICCKCVAI</sequence>
<evidence type="ECO:0000256" key="6">
    <source>
        <dbReference type="RuleBase" id="RU000665"/>
    </source>
</evidence>
<dbReference type="InterPro" id="IPR006652">
    <property type="entry name" value="Kelch_1"/>
</dbReference>
<dbReference type="Pfam" id="PF25210">
    <property type="entry name" value="Kelch_FKB95"/>
    <property type="match status" value="1"/>
</dbReference>
<dbReference type="GO" id="GO:1990904">
    <property type="term" value="C:ribonucleoprotein complex"/>
    <property type="evidence" value="ECO:0007669"/>
    <property type="project" value="UniProtKB-KW"/>
</dbReference>
<dbReference type="PROSITE" id="PS01190">
    <property type="entry name" value="RIBOSOMAL_L36E"/>
    <property type="match status" value="1"/>
</dbReference>
<dbReference type="Pfam" id="PF01158">
    <property type="entry name" value="Ribosomal_L36e"/>
    <property type="match status" value="1"/>
</dbReference>
<dbReference type="EMBL" id="SDRB02000004">
    <property type="protein sequence ID" value="THG24004.1"/>
    <property type="molecule type" value="Genomic_DNA"/>
</dbReference>
<accession>A0A4S4F4U0</accession>
<dbReference type="FunFam" id="1.10.10.1760:FF:000001">
    <property type="entry name" value="60S ribosomal protein L36"/>
    <property type="match status" value="1"/>
</dbReference>
<dbReference type="InterPro" id="IPR015915">
    <property type="entry name" value="Kelch-typ_b-propeller"/>
</dbReference>
<evidence type="ECO:0000259" key="8">
    <source>
        <dbReference type="Pfam" id="PF25210"/>
    </source>
</evidence>
<dbReference type="Proteomes" id="UP000306102">
    <property type="component" value="Unassembled WGS sequence"/>
</dbReference>
<dbReference type="InterPro" id="IPR038097">
    <property type="entry name" value="Ribosomal_eL36_sf"/>
</dbReference>
<dbReference type="Pfam" id="PF00646">
    <property type="entry name" value="F-box"/>
    <property type="match status" value="1"/>
</dbReference>
<keyword evidence="10" id="KW-1185">Reference proteome</keyword>
<dbReference type="GO" id="GO:0005840">
    <property type="term" value="C:ribosome"/>
    <property type="evidence" value="ECO:0007669"/>
    <property type="project" value="UniProtKB-KW"/>
</dbReference>
<protein>
    <recommendedName>
        <fullName evidence="6">60S ribosomal protein L36</fullName>
    </recommendedName>
</protein>
<dbReference type="SUPFAM" id="SSF81383">
    <property type="entry name" value="F-box domain"/>
    <property type="match status" value="1"/>
</dbReference>
<dbReference type="CDD" id="cd22152">
    <property type="entry name" value="F-box_AtAFR-like"/>
    <property type="match status" value="1"/>
</dbReference>
<dbReference type="SUPFAM" id="SSF117281">
    <property type="entry name" value="Kelch motif"/>
    <property type="match status" value="1"/>
</dbReference>
<evidence type="ECO:0000256" key="3">
    <source>
        <dbReference type="ARBA" id="ARBA00022737"/>
    </source>
</evidence>
<evidence type="ECO:0000313" key="10">
    <source>
        <dbReference type="Proteomes" id="UP000306102"/>
    </source>
</evidence>